<sequence>MSESSYDPSRRPPAISKPKLKEGQSVTHQMLEDTAFNHPYYLEKTGNWLNVKIGPILRTIKECSQSALLEVEADMDPYIKRFSDQGEPLQQRTYEIFLQRLDALSVDMSDEFYSVITDMLHSTINLTSRRDKRWLWLWAMNERQKALQKLRQKKLQRMSDQDEAGDGDSPSTDAPGEDSFGSSDPEDSVQRRRRHLSIADRQYSQFLFPLWHNSTDIKSQSYE</sequence>
<accession>A0AAN8NKI3</accession>
<comment type="caution">
    <text evidence="2">The sequence shown here is derived from an EMBL/GenBank/DDBJ whole genome shotgun (WGS) entry which is preliminary data.</text>
</comment>
<feature type="region of interest" description="Disordered" evidence="1">
    <location>
        <begin position="1"/>
        <end position="24"/>
    </location>
</feature>
<dbReference type="AlphaFoldDB" id="A0AAN8NKI3"/>
<organism evidence="2 3">
    <name type="scientific">Arthrobotrys conoides</name>
    <dbReference type="NCBI Taxonomy" id="74498"/>
    <lineage>
        <taxon>Eukaryota</taxon>
        <taxon>Fungi</taxon>
        <taxon>Dikarya</taxon>
        <taxon>Ascomycota</taxon>
        <taxon>Pezizomycotina</taxon>
        <taxon>Orbiliomycetes</taxon>
        <taxon>Orbiliales</taxon>
        <taxon>Orbiliaceae</taxon>
        <taxon>Arthrobotrys</taxon>
    </lineage>
</organism>
<dbReference type="EMBL" id="JAVHJM010000002">
    <property type="protein sequence ID" value="KAK6518751.1"/>
    <property type="molecule type" value="Genomic_DNA"/>
</dbReference>
<proteinExistence type="predicted"/>
<evidence type="ECO:0000313" key="3">
    <source>
        <dbReference type="Proteomes" id="UP001307849"/>
    </source>
</evidence>
<keyword evidence="3" id="KW-1185">Reference proteome</keyword>
<name>A0AAN8NKI3_9PEZI</name>
<evidence type="ECO:0000313" key="2">
    <source>
        <dbReference type="EMBL" id="KAK6518751.1"/>
    </source>
</evidence>
<reference evidence="2 3" key="1">
    <citation type="submission" date="2019-10" db="EMBL/GenBank/DDBJ databases">
        <authorList>
            <person name="Palmer J.M."/>
        </authorList>
    </citation>
    <scope>NUCLEOTIDE SEQUENCE [LARGE SCALE GENOMIC DNA]</scope>
    <source>
        <strain evidence="2 3">TWF506</strain>
    </source>
</reference>
<dbReference type="Proteomes" id="UP001307849">
    <property type="component" value="Unassembled WGS sequence"/>
</dbReference>
<protein>
    <submittedName>
        <fullName evidence="2">Uncharacterized protein</fullName>
    </submittedName>
</protein>
<feature type="region of interest" description="Disordered" evidence="1">
    <location>
        <begin position="151"/>
        <end position="194"/>
    </location>
</feature>
<evidence type="ECO:0000256" key="1">
    <source>
        <dbReference type="SAM" id="MobiDB-lite"/>
    </source>
</evidence>
<gene>
    <name evidence="2" type="ORF">TWF506_005890</name>
</gene>